<dbReference type="InterPro" id="IPR025714">
    <property type="entry name" value="Methyltranfer_dom"/>
</dbReference>
<dbReference type="EMBL" id="MFDZ01000051">
    <property type="protein sequence ID" value="OGE77429.1"/>
    <property type="molecule type" value="Genomic_DNA"/>
</dbReference>
<gene>
    <name evidence="2" type="ORF">A3J19_01620</name>
</gene>
<evidence type="ECO:0000259" key="1">
    <source>
        <dbReference type="Pfam" id="PF13847"/>
    </source>
</evidence>
<feature type="domain" description="Methyltransferase" evidence="1">
    <location>
        <begin position="43"/>
        <end position="163"/>
    </location>
</feature>
<accession>A0A1F5NID8</accession>
<dbReference type="Proteomes" id="UP000176578">
    <property type="component" value="Unassembled WGS sequence"/>
</dbReference>
<dbReference type="Gene3D" id="3.40.50.150">
    <property type="entry name" value="Vaccinia Virus protein VP39"/>
    <property type="match status" value="1"/>
</dbReference>
<dbReference type="InterPro" id="IPR050447">
    <property type="entry name" value="Erg6_SMT_methyltransf"/>
</dbReference>
<proteinExistence type="predicted"/>
<dbReference type="CDD" id="cd02440">
    <property type="entry name" value="AdoMet_MTases"/>
    <property type="match status" value="1"/>
</dbReference>
<comment type="caution">
    <text evidence="2">The sequence shown here is derived from an EMBL/GenBank/DDBJ whole genome shotgun (WGS) entry which is preliminary data.</text>
</comment>
<protein>
    <recommendedName>
        <fullName evidence="1">Methyltransferase domain-containing protein</fullName>
    </recommendedName>
</protein>
<name>A0A1F5NID8_9BACT</name>
<evidence type="ECO:0000313" key="2">
    <source>
        <dbReference type="EMBL" id="OGE77429.1"/>
    </source>
</evidence>
<dbReference type="PANTHER" id="PTHR44068:SF11">
    <property type="entry name" value="GERANYL DIPHOSPHATE 2-C-METHYLTRANSFERASE"/>
    <property type="match status" value="1"/>
</dbReference>
<dbReference type="Pfam" id="PF13847">
    <property type="entry name" value="Methyltransf_31"/>
    <property type="match status" value="1"/>
</dbReference>
<evidence type="ECO:0000313" key="3">
    <source>
        <dbReference type="Proteomes" id="UP000176578"/>
    </source>
</evidence>
<reference evidence="2 3" key="1">
    <citation type="journal article" date="2016" name="Nat. Commun.">
        <title>Thousands of microbial genomes shed light on interconnected biogeochemical processes in an aquifer system.</title>
        <authorList>
            <person name="Anantharaman K."/>
            <person name="Brown C.T."/>
            <person name="Hug L.A."/>
            <person name="Sharon I."/>
            <person name="Castelle C.J."/>
            <person name="Probst A.J."/>
            <person name="Thomas B.C."/>
            <person name="Singh A."/>
            <person name="Wilkins M.J."/>
            <person name="Karaoz U."/>
            <person name="Brodie E.L."/>
            <person name="Williams K.H."/>
            <person name="Hubbard S.S."/>
            <person name="Banfield J.F."/>
        </authorList>
    </citation>
    <scope>NUCLEOTIDE SEQUENCE [LARGE SCALE GENOMIC DNA]</scope>
</reference>
<organism evidence="2 3">
    <name type="scientific">Candidatus Daviesbacteria bacterium RIFCSPLOWO2_02_FULL_41_8</name>
    <dbReference type="NCBI Taxonomy" id="1797798"/>
    <lineage>
        <taxon>Bacteria</taxon>
        <taxon>Candidatus Daviesiibacteriota</taxon>
    </lineage>
</organism>
<dbReference type="AlphaFoldDB" id="A0A1F5NID8"/>
<dbReference type="SUPFAM" id="SSF53335">
    <property type="entry name" value="S-adenosyl-L-methionine-dependent methyltransferases"/>
    <property type="match status" value="1"/>
</dbReference>
<dbReference type="PANTHER" id="PTHR44068">
    <property type="entry name" value="ZGC:194242"/>
    <property type="match status" value="1"/>
</dbReference>
<sequence length="232" mass="27150">MTQEKVWENEYRNSKFLTKENKPQSDVVRFVQFLRKEEGVVLEGLRVLDLGSGTGRNSFYFAEFSCKVLGLEISETAIKIAEENIKNSKDHIMYDISYIMQSIGEKFPVGDDSQDIVLDITSSNSLTEAEREVYLAETHRVLKSGGYFFVKALCKDGDANAKHLLKHFPGKEKDTYIMPDMNVVERVWAKDDFVKTYDKYFKILKLEKKTSYTRMNDRSYKRNFWICYMKKE</sequence>
<dbReference type="InterPro" id="IPR029063">
    <property type="entry name" value="SAM-dependent_MTases_sf"/>
</dbReference>